<dbReference type="Pfam" id="PF00335">
    <property type="entry name" value="Tetraspanin"/>
    <property type="match status" value="2"/>
</dbReference>
<feature type="transmembrane region" description="Helical" evidence="14">
    <location>
        <begin position="195"/>
        <end position="222"/>
    </location>
</feature>
<evidence type="ECO:0000256" key="14">
    <source>
        <dbReference type="RuleBase" id="RU361218"/>
    </source>
</evidence>
<evidence type="ECO:0000256" key="9">
    <source>
        <dbReference type="ARBA" id="ARBA00022989"/>
    </source>
</evidence>
<keyword evidence="11 13" id="KW-1015">Disulfide bond</keyword>
<evidence type="ECO:0000256" key="8">
    <source>
        <dbReference type="ARBA" id="ARBA00022949"/>
    </source>
</evidence>
<evidence type="ECO:0000256" key="5">
    <source>
        <dbReference type="ARBA" id="ARBA00022475"/>
    </source>
</evidence>
<evidence type="ECO:0000313" key="16">
    <source>
        <dbReference type="RefSeq" id="XP_013886939.1"/>
    </source>
</evidence>
<gene>
    <name evidence="16" type="primary">zgc:113223</name>
</gene>
<dbReference type="Gene3D" id="1.10.1450.10">
    <property type="entry name" value="Tetraspanin"/>
    <property type="match status" value="1"/>
</dbReference>
<dbReference type="FunFam" id="1.10.1450.10:FF:000007">
    <property type="entry name" value="Tetraspanin"/>
    <property type="match status" value="1"/>
</dbReference>
<evidence type="ECO:0000256" key="1">
    <source>
        <dbReference type="ARBA" id="ARBA00004496"/>
    </source>
</evidence>
<dbReference type="GO" id="GO:0005886">
    <property type="term" value="C:plasma membrane"/>
    <property type="evidence" value="ECO:0007669"/>
    <property type="project" value="UniProtKB-SubCell"/>
</dbReference>
<keyword evidence="6" id="KW-0963">Cytoplasm</keyword>
<dbReference type="OrthoDB" id="2014092at2759"/>
<protein>
    <recommendedName>
        <fullName evidence="14">Tetraspanin</fullName>
    </recommendedName>
</protein>
<evidence type="ECO:0000313" key="15">
    <source>
        <dbReference type="Proteomes" id="UP000192220"/>
    </source>
</evidence>
<dbReference type="AlphaFoldDB" id="A0A2I4D402"/>
<proteinExistence type="inferred from homology"/>
<dbReference type="InterPro" id="IPR018499">
    <property type="entry name" value="Tetraspanin/Peripherin"/>
</dbReference>
<dbReference type="GO" id="GO:0019899">
    <property type="term" value="F:enzyme binding"/>
    <property type="evidence" value="ECO:0007669"/>
    <property type="project" value="UniProtKB-ARBA"/>
</dbReference>
<name>A0A2I4D402_AUSLI</name>
<feature type="disulfide bond" evidence="13">
    <location>
        <begin position="115"/>
        <end position="148"/>
    </location>
</feature>
<keyword evidence="5" id="KW-1003">Cell membrane</keyword>
<reference evidence="16" key="1">
    <citation type="submission" date="2025-08" db="UniProtKB">
        <authorList>
            <consortium name="RefSeq"/>
        </authorList>
    </citation>
    <scope>IDENTIFICATION</scope>
    <source>
        <strain evidence="16">Quisiro</strain>
        <tissue evidence="16">Liver</tissue>
    </source>
</reference>
<keyword evidence="8" id="KW-0965">Cell junction</keyword>
<dbReference type="GO" id="GO:0005737">
    <property type="term" value="C:cytoplasm"/>
    <property type="evidence" value="ECO:0007669"/>
    <property type="project" value="UniProtKB-SubCell"/>
</dbReference>
<evidence type="ECO:0000256" key="13">
    <source>
        <dbReference type="PIRSR" id="PIRSR002419-1"/>
    </source>
</evidence>
<keyword evidence="12" id="KW-0325">Glycoprotein</keyword>
<feature type="transmembrane region" description="Helical" evidence="14">
    <location>
        <begin position="49"/>
        <end position="71"/>
    </location>
</feature>
<evidence type="ECO:0000256" key="2">
    <source>
        <dbReference type="ARBA" id="ARBA00004536"/>
    </source>
</evidence>
<evidence type="ECO:0000256" key="4">
    <source>
        <dbReference type="ARBA" id="ARBA00006840"/>
    </source>
</evidence>
<organism evidence="15 16">
    <name type="scientific">Austrofundulus limnaeus</name>
    <name type="common">Annual killifish</name>
    <dbReference type="NCBI Taxonomy" id="52670"/>
    <lineage>
        <taxon>Eukaryota</taxon>
        <taxon>Metazoa</taxon>
        <taxon>Chordata</taxon>
        <taxon>Craniata</taxon>
        <taxon>Vertebrata</taxon>
        <taxon>Euteleostomi</taxon>
        <taxon>Actinopterygii</taxon>
        <taxon>Neopterygii</taxon>
        <taxon>Teleostei</taxon>
        <taxon>Neoteleostei</taxon>
        <taxon>Acanthomorphata</taxon>
        <taxon>Ovalentaria</taxon>
        <taxon>Atherinomorphae</taxon>
        <taxon>Cyprinodontiformes</taxon>
        <taxon>Rivulidae</taxon>
        <taxon>Austrofundulus</taxon>
    </lineage>
</organism>
<dbReference type="GO" id="GO:0072659">
    <property type="term" value="P:protein localization to plasma membrane"/>
    <property type="evidence" value="ECO:0007669"/>
    <property type="project" value="UniProtKB-ARBA"/>
</dbReference>
<evidence type="ECO:0000256" key="6">
    <source>
        <dbReference type="ARBA" id="ARBA00022490"/>
    </source>
</evidence>
<dbReference type="GO" id="GO:0005912">
    <property type="term" value="C:adherens junction"/>
    <property type="evidence" value="ECO:0007669"/>
    <property type="project" value="UniProtKB-SubCell"/>
</dbReference>
<evidence type="ECO:0000256" key="10">
    <source>
        <dbReference type="ARBA" id="ARBA00023136"/>
    </source>
</evidence>
<dbReference type="RefSeq" id="XP_013886939.1">
    <property type="nucleotide sequence ID" value="XM_014031485.1"/>
</dbReference>
<dbReference type="SUPFAM" id="SSF48652">
    <property type="entry name" value="Tetraspanin"/>
    <property type="match status" value="1"/>
</dbReference>
<dbReference type="GO" id="GO:0046931">
    <property type="term" value="P:pore complex assembly"/>
    <property type="evidence" value="ECO:0007669"/>
    <property type="project" value="UniProtKB-ARBA"/>
</dbReference>
<comment type="caution">
    <text evidence="14">Lacks conserved residue(s) required for the propagation of feature annotation.</text>
</comment>
<feature type="transmembrane region" description="Helical" evidence="14">
    <location>
        <begin position="12"/>
        <end position="34"/>
    </location>
</feature>
<keyword evidence="10 14" id="KW-0472">Membrane</keyword>
<evidence type="ECO:0000256" key="12">
    <source>
        <dbReference type="ARBA" id="ARBA00023180"/>
    </source>
</evidence>
<evidence type="ECO:0000256" key="3">
    <source>
        <dbReference type="ARBA" id="ARBA00004651"/>
    </source>
</evidence>
<accession>A0A2I4D402</accession>
<evidence type="ECO:0000256" key="7">
    <source>
        <dbReference type="ARBA" id="ARBA00022692"/>
    </source>
</evidence>
<dbReference type="Proteomes" id="UP000192220">
    <property type="component" value="Unplaced"/>
</dbReference>
<comment type="subcellular location">
    <subcellularLocation>
        <location evidence="2">Cell junction</location>
        <location evidence="2">Adherens junction</location>
    </subcellularLocation>
    <subcellularLocation>
        <location evidence="3">Cell membrane</location>
        <topology evidence="3">Multi-pass membrane protein</topology>
    </subcellularLocation>
    <subcellularLocation>
        <location evidence="1">Cytoplasm</location>
    </subcellularLocation>
    <subcellularLocation>
        <location evidence="14">Membrane</location>
        <topology evidence="14">Multi-pass membrane protein</topology>
    </subcellularLocation>
</comment>
<dbReference type="PANTHER" id="PTHR19282:SF168">
    <property type="entry name" value="TETRASPANIN"/>
    <property type="match status" value="1"/>
</dbReference>
<dbReference type="PIRSF" id="PIRSF002419">
    <property type="entry name" value="Tetraspanin"/>
    <property type="match status" value="1"/>
</dbReference>
<keyword evidence="15" id="KW-1185">Reference proteome</keyword>
<dbReference type="PRINTS" id="PR00259">
    <property type="entry name" value="TMFOUR"/>
</dbReference>
<dbReference type="PANTHER" id="PTHR19282">
    <property type="entry name" value="TETRASPANIN"/>
    <property type="match status" value="1"/>
</dbReference>
<dbReference type="CDD" id="cd03158">
    <property type="entry name" value="penumbra_like_LEL"/>
    <property type="match status" value="1"/>
</dbReference>
<dbReference type="InterPro" id="IPR008952">
    <property type="entry name" value="Tetraspanin_EC2_sf"/>
</dbReference>
<comment type="similarity">
    <text evidence="4 14">Belongs to the tetraspanin (TM4SF) family.</text>
</comment>
<dbReference type="GO" id="GO:0046930">
    <property type="term" value="C:pore complex"/>
    <property type="evidence" value="ECO:0007669"/>
    <property type="project" value="UniProtKB-ARBA"/>
</dbReference>
<feature type="disulfide bond" evidence="13">
    <location>
        <begin position="116"/>
        <end position="132"/>
    </location>
</feature>
<dbReference type="InterPro" id="IPR000301">
    <property type="entry name" value="Tetraspanin_animals"/>
</dbReference>
<keyword evidence="7 14" id="KW-0812">Transmembrane</keyword>
<dbReference type="GO" id="GO:0051604">
    <property type="term" value="P:protein maturation"/>
    <property type="evidence" value="ECO:0007669"/>
    <property type="project" value="UniProtKB-ARBA"/>
</dbReference>
<sequence>MRGYRGIKYTLFIFCYFFWVVSAVLIAVGIYAKIAKEKDVVDTLAVDPALVLIVVGSLMSLITFLGCFGALRNATCLLKMVMDRTEKLMMKAIVRYREDRDLENAIDFIQKKFQCCGVEGYKDWSHNVYFECSDTNPSVEACGVPFSCCVRLKNQTVLNTMCGYGTQQMEERSAGQSIFTVGCVEKIIWWAKSNLWLVAGLTAGLLLLEVCMMSLAGAQISWIKKVQQRQKETEAQSRSEKKERLWFPAFADFNDE</sequence>
<evidence type="ECO:0000256" key="11">
    <source>
        <dbReference type="ARBA" id="ARBA00023157"/>
    </source>
</evidence>
<keyword evidence="9 14" id="KW-1133">Transmembrane helix</keyword>